<evidence type="ECO:0000256" key="3">
    <source>
        <dbReference type="ARBA" id="ARBA00022694"/>
    </source>
</evidence>
<keyword evidence="5" id="KW-0479">Metal-binding</keyword>
<feature type="domain" description="tRNA nucleotidyltransferase/poly(A) polymerase RNA and SrmB- binding" evidence="10">
    <location>
        <begin position="181"/>
        <end position="231"/>
    </location>
</feature>
<dbReference type="EMBL" id="CP007481">
    <property type="protein sequence ID" value="AHX11553.1"/>
    <property type="molecule type" value="Genomic_DNA"/>
</dbReference>
<evidence type="ECO:0000256" key="1">
    <source>
        <dbReference type="ARBA" id="ARBA00001946"/>
    </source>
</evidence>
<dbReference type="Gene3D" id="3.30.460.10">
    <property type="entry name" value="Beta Polymerase, domain 2"/>
    <property type="match status" value="1"/>
</dbReference>
<proteinExistence type="inferred from homology"/>
<protein>
    <submittedName>
        <fullName evidence="11">Poly A polymerase head domain protein</fullName>
    </submittedName>
</protein>
<dbReference type="GO" id="GO:0046872">
    <property type="term" value="F:metal ion binding"/>
    <property type="evidence" value="ECO:0007669"/>
    <property type="project" value="UniProtKB-KW"/>
</dbReference>
<dbReference type="InterPro" id="IPR032828">
    <property type="entry name" value="PolyA_RNA-bd"/>
</dbReference>
<evidence type="ECO:0000313" key="12">
    <source>
        <dbReference type="Proteomes" id="UP000023755"/>
    </source>
</evidence>
<evidence type="ECO:0000256" key="7">
    <source>
        <dbReference type="ARBA" id="ARBA00022842"/>
    </source>
</evidence>
<evidence type="ECO:0000259" key="9">
    <source>
        <dbReference type="Pfam" id="PF01743"/>
    </source>
</evidence>
<dbReference type="SUPFAM" id="SSF81301">
    <property type="entry name" value="Nucleotidyltransferase"/>
    <property type="match status" value="1"/>
</dbReference>
<comment type="cofactor">
    <cofactor evidence="1">
        <name>Mg(2+)</name>
        <dbReference type="ChEBI" id="CHEBI:18420"/>
    </cofactor>
</comment>
<dbReference type="KEGG" id="nhm:NHE_0618"/>
<feature type="domain" description="Poly A polymerase head" evidence="9">
    <location>
        <begin position="25"/>
        <end position="146"/>
    </location>
</feature>
<keyword evidence="6" id="KW-0547">Nucleotide-binding</keyword>
<dbReference type="GO" id="GO:0008033">
    <property type="term" value="P:tRNA processing"/>
    <property type="evidence" value="ECO:0007669"/>
    <property type="project" value="UniProtKB-KW"/>
</dbReference>
<dbReference type="HOGENOM" id="CLU_015961_2_3_5"/>
<dbReference type="InterPro" id="IPR002646">
    <property type="entry name" value="PolA_pol_head_dom"/>
</dbReference>
<evidence type="ECO:0000256" key="2">
    <source>
        <dbReference type="ARBA" id="ARBA00022679"/>
    </source>
</evidence>
<dbReference type="Proteomes" id="UP000023755">
    <property type="component" value="Chromosome"/>
</dbReference>
<dbReference type="OrthoDB" id="9805698at2"/>
<sequence length="402" mass="46764">MKIETSWLNNFRQLIQIIRNNAGEARFVGGCVRDSILGRKISDFDIATTLEPEEAMSILRANSFTAIPTGLKHGTFTTLVGSRSVEITTLRKDLECDGRHATVMFTENWKEDAKRRDFTFNALYMDIDGNVYDYFSGLEDLKYRRLKFVGDPCKRIEEDYLRILRVFRFQANICKLPIGMEILEACEKYKEQINLLSGERIQAEMLKLLSYDNFLSTLEAMQSAKVLERVFNTEILFSKIDAERTHQLRDPIAALALLIRNTVDNYDLQWLYQRWRFSKKIYQMLDTLILENHIASLQTTASRLGKDLANKLLKILYAENKINDKEYQQFSVELISSSVPVFPLFGRDLTPLGYKGPELGRILKYLKTLWEESGCRMNRQELLSRTKKYDPDNIGERNPKLR</sequence>
<gene>
    <name evidence="11" type="ORF">NHE_0618</name>
</gene>
<dbReference type="Pfam" id="PF12627">
    <property type="entry name" value="PolyA_pol_RNAbd"/>
    <property type="match status" value="1"/>
</dbReference>
<dbReference type="SUPFAM" id="SSF81891">
    <property type="entry name" value="Poly A polymerase C-terminal region-like"/>
    <property type="match status" value="1"/>
</dbReference>
<dbReference type="CDD" id="cd05398">
    <property type="entry name" value="NT_ClassII-CCAase"/>
    <property type="match status" value="1"/>
</dbReference>
<evidence type="ECO:0000259" key="10">
    <source>
        <dbReference type="Pfam" id="PF12627"/>
    </source>
</evidence>
<accession>X5H4F3</accession>
<organism evidence="11 12">
    <name type="scientific">Neorickettsia helminthoeca str. Oregon</name>
    <dbReference type="NCBI Taxonomy" id="1286528"/>
    <lineage>
        <taxon>Bacteria</taxon>
        <taxon>Pseudomonadati</taxon>
        <taxon>Pseudomonadota</taxon>
        <taxon>Alphaproteobacteria</taxon>
        <taxon>Rickettsiales</taxon>
        <taxon>Anaplasmataceae</taxon>
        <taxon>Neorickettsia</taxon>
    </lineage>
</organism>
<dbReference type="PANTHER" id="PTHR46173">
    <property type="entry name" value="CCA TRNA NUCLEOTIDYLTRANSFERASE 1, MITOCHONDRIAL"/>
    <property type="match status" value="1"/>
</dbReference>
<keyword evidence="4" id="KW-0548">Nucleotidyltransferase</keyword>
<dbReference type="GO" id="GO:0016779">
    <property type="term" value="F:nucleotidyltransferase activity"/>
    <property type="evidence" value="ECO:0007669"/>
    <property type="project" value="UniProtKB-KW"/>
</dbReference>
<keyword evidence="12" id="KW-1185">Reference proteome</keyword>
<dbReference type="RefSeq" id="WP_051579618.1">
    <property type="nucleotide sequence ID" value="NZ_CP007481.1"/>
</dbReference>
<evidence type="ECO:0000256" key="8">
    <source>
        <dbReference type="RuleBase" id="RU003953"/>
    </source>
</evidence>
<dbReference type="PANTHER" id="PTHR46173:SF1">
    <property type="entry name" value="CCA TRNA NUCLEOTIDYLTRANSFERASE 1, MITOCHONDRIAL"/>
    <property type="match status" value="1"/>
</dbReference>
<dbReference type="GO" id="GO:0000049">
    <property type="term" value="F:tRNA binding"/>
    <property type="evidence" value="ECO:0007669"/>
    <property type="project" value="TreeGrafter"/>
</dbReference>
<evidence type="ECO:0000313" key="11">
    <source>
        <dbReference type="EMBL" id="AHX11553.1"/>
    </source>
</evidence>
<dbReference type="Pfam" id="PF01743">
    <property type="entry name" value="PolyA_pol"/>
    <property type="match status" value="1"/>
</dbReference>
<dbReference type="GO" id="GO:0000166">
    <property type="term" value="F:nucleotide binding"/>
    <property type="evidence" value="ECO:0007669"/>
    <property type="project" value="UniProtKB-KW"/>
</dbReference>
<keyword evidence="7" id="KW-0460">Magnesium</keyword>
<comment type="similarity">
    <text evidence="8">Belongs to the tRNA nucleotidyltransferase/poly(A) polymerase family.</text>
</comment>
<evidence type="ECO:0000256" key="5">
    <source>
        <dbReference type="ARBA" id="ARBA00022723"/>
    </source>
</evidence>
<evidence type="ECO:0000256" key="6">
    <source>
        <dbReference type="ARBA" id="ARBA00022741"/>
    </source>
</evidence>
<dbReference type="STRING" id="1286528.NHE_0618"/>
<name>X5H4F3_9RICK</name>
<evidence type="ECO:0000256" key="4">
    <source>
        <dbReference type="ARBA" id="ARBA00022695"/>
    </source>
</evidence>
<dbReference type="AlphaFoldDB" id="X5H4F3"/>
<reference evidence="11 12" key="1">
    <citation type="submission" date="2014-03" db="EMBL/GenBank/DDBJ databases">
        <title>Sequencing and Comparison of Genomes and Transcriptome Profiles of Human Ehrlichiosis Agents.</title>
        <authorList>
            <person name="Lin M."/>
            <person name="Daugherty S.C."/>
            <person name="Nagaraj S."/>
            <person name="Cheng Z."/>
            <person name="Xiong Q."/>
            <person name="Lin F.-Y."/>
            <person name="Sengamalay N."/>
            <person name="Ott S."/>
            <person name="Godinez A."/>
            <person name="Tallon L.J."/>
            <person name="Sadzewicz L."/>
            <person name="Fraser C.M."/>
            <person name="Dunning Hotopp J.C."/>
            <person name="Rikihisa Y."/>
        </authorList>
    </citation>
    <scope>NUCLEOTIDE SEQUENCE [LARGE SCALE GENOMIC DNA]</scope>
    <source>
        <strain evidence="11 12">Oregon</strain>
    </source>
</reference>
<dbReference type="InterPro" id="IPR050264">
    <property type="entry name" value="Bact_CCA-adding_enz_type3_sf"/>
</dbReference>
<keyword evidence="3" id="KW-0819">tRNA processing</keyword>
<keyword evidence="8" id="KW-0694">RNA-binding</keyword>
<dbReference type="InterPro" id="IPR043519">
    <property type="entry name" value="NT_sf"/>
</dbReference>
<keyword evidence="2 8" id="KW-0808">Transferase</keyword>
<dbReference type="Gene3D" id="1.10.3090.10">
    <property type="entry name" value="cca-adding enzyme, domain 2"/>
    <property type="match status" value="1"/>
</dbReference>